<dbReference type="Proteomes" id="UP000805649">
    <property type="component" value="Unassembled WGS sequence"/>
</dbReference>
<accession>A0ACC3YSP0</accession>
<keyword evidence="2" id="KW-1185">Reference proteome</keyword>
<evidence type="ECO:0000313" key="1">
    <source>
        <dbReference type="EMBL" id="KAL0934953.1"/>
    </source>
</evidence>
<evidence type="ECO:0000313" key="2">
    <source>
        <dbReference type="Proteomes" id="UP000805649"/>
    </source>
</evidence>
<organism evidence="1 2">
    <name type="scientific">Colletotrichum truncatum</name>
    <name type="common">Anthracnose fungus</name>
    <name type="synonym">Colletotrichum capsici</name>
    <dbReference type="NCBI Taxonomy" id="5467"/>
    <lineage>
        <taxon>Eukaryota</taxon>
        <taxon>Fungi</taxon>
        <taxon>Dikarya</taxon>
        <taxon>Ascomycota</taxon>
        <taxon>Pezizomycotina</taxon>
        <taxon>Sordariomycetes</taxon>
        <taxon>Hypocreomycetidae</taxon>
        <taxon>Glomerellales</taxon>
        <taxon>Glomerellaceae</taxon>
        <taxon>Colletotrichum</taxon>
        <taxon>Colletotrichum truncatum species complex</taxon>
    </lineage>
</organism>
<sequence length="288" mass="31039">MDLPDQRHTSSSPPRLLEQDLSGKVALVTGATRGIGRAIALHLASRGASILATSSSPNSLHLIESLATEVGELYEDSGYLRPRVVGVAANLLSPDFADTIAEEIHDTFNNKVHIIINNAAYSEMRPMGELDASYIHDMLLGNVQSLVLLIEALFTRECIQPFSRIINISGAVSRCSLPTPGMIIYAAVKSAMESLTRSWADILSTDERTQGTTSNSLLVGPTASESFLERGAPQFRTQTLTNVNKPSTHKSIGWPNDIADVVGLLVSRRSHWINGSTIGADGGMYKVL</sequence>
<comment type="caution">
    <text evidence="1">The sequence shown here is derived from an EMBL/GenBank/DDBJ whole genome shotgun (WGS) entry which is preliminary data.</text>
</comment>
<gene>
    <name evidence="1" type="ORF">CTRU02_209544</name>
</gene>
<reference evidence="1 2" key="1">
    <citation type="journal article" date="2020" name="Phytopathology">
        <title>Genome Sequence Resources of Colletotrichum truncatum, C. plurivorum, C. musicola, and C. sojae: Four Species Pathogenic to Soybean (Glycine max).</title>
        <authorList>
            <person name="Rogerio F."/>
            <person name="Boufleur T.R."/>
            <person name="Ciampi-Guillardi M."/>
            <person name="Sukno S.A."/>
            <person name="Thon M.R."/>
            <person name="Massola Junior N.S."/>
            <person name="Baroncelli R."/>
        </authorList>
    </citation>
    <scope>NUCLEOTIDE SEQUENCE [LARGE SCALE GENOMIC DNA]</scope>
    <source>
        <strain evidence="1 2">CMES1059</strain>
    </source>
</reference>
<dbReference type="EMBL" id="VUJX02000006">
    <property type="protein sequence ID" value="KAL0934953.1"/>
    <property type="molecule type" value="Genomic_DNA"/>
</dbReference>
<name>A0ACC3YSP0_COLTU</name>
<protein>
    <submittedName>
        <fullName evidence="1">3-oxoacyl-(Acyl-carrier-protein) reductase</fullName>
    </submittedName>
</protein>
<proteinExistence type="predicted"/>